<dbReference type="HOGENOM" id="CLU_2403957_0_0_1"/>
<keyword evidence="2" id="KW-1185">Reference proteome</keyword>
<name>A0A061EXP2_THECC</name>
<reference evidence="1 2" key="1">
    <citation type="journal article" date="2013" name="Genome Biol.">
        <title>The genome sequence of the most widely cultivated cacao type and its use to identify candidate genes regulating pod color.</title>
        <authorList>
            <person name="Motamayor J.C."/>
            <person name="Mockaitis K."/>
            <person name="Schmutz J."/>
            <person name="Haiminen N."/>
            <person name="Iii D.L."/>
            <person name="Cornejo O."/>
            <person name="Findley S.D."/>
            <person name="Zheng P."/>
            <person name="Utro F."/>
            <person name="Royaert S."/>
            <person name="Saski C."/>
            <person name="Jenkins J."/>
            <person name="Podicheti R."/>
            <person name="Zhao M."/>
            <person name="Scheffler B.E."/>
            <person name="Stack J.C."/>
            <person name="Feltus F.A."/>
            <person name="Mustiga G.M."/>
            <person name="Amores F."/>
            <person name="Phillips W."/>
            <person name="Marelli J.P."/>
            <person name="May G.D."/>
            <person name="Shapiro H."/>
            <person name="Ma J."/>
            <person name="Bustamante C.D."/>
            <person name="Schnell R.J."/>
            <person name="Main D."/>
            <person name="Gilbert D."/>
            <person name="Parida L."/>
            <person name="Kuhn D.N."/>
        </authorList>
    </citation>
    <scope>NUCLEOTIDE SEQUENCE [LARGE SCALE GENOMIC DNA]</scope>
    <source>
        <strain evidence="2">cv. Matina 1-6</strain>
    </source>
</reference>
<dbReference type="InParanoid" id="A0A061EXP2"/>
<evidence type="ECO:0000313" key="1">
    <source>
        <dbReference type="EMBL" id="EOY07039.1"/>
    </source>
</evidence>
<protein>
    <submittedName>
        <fullName evidence="1">Uncharacterized protein</fullName>
    </submittedName>
</protein>
<dbReference type="Proteomes" id="UP000026915">
    <property type="component" value="Chromosome 5"/>
</dbReference>
<gene>
    <name evidence="1" type="ORF">TCM_021575</name>
</gene>
<evidence type="ECO:0000313" key="2">
    <source>
        <dbReference type="Proteomes" id="UP000026915"/>
    </source>
</evidence>
<organism evidence="1 2">
    <name type="scientific">Theobroma cacao</name>
    <name type="common">Cacao</name>
    <name type="synonym">Cocoa</name>
    <dbReference type="NCBI Taxonomy" id="3641"/>
    <lineage>
        <taxon>Eukaryota</taxon>
        <taxon>Viridiplantae</taxon>
        <taxon>Streptophyta</taxon>
        <taxon>Embryophyta</taxon>
        <taxon>Tracheophyta</taxon>
        <taxon>Spermatophyta</taxon>
        <taxon>Magnoliopsida</taxon>
        <taxon>eudicotyledons</taxon>
        <taxon>Gunneridae</taxon>
        <taxon>Pentapetalae</taxon>
        <taxon>rosids</taxon>
        <taxon>malvids</taxon>
        <taxon>Malvales</taxon>
        <taxon>Malvaceae</taxon>
        <taxon>Byttnerioideae</taxon>
        <taxon>Theobroma</taxon>
    </lineage>
</organism>
<accession>A0A061EXP2</accession>
<dbReference type="AlphaFoldDB" id="A0A061EXP2"/>
<sequence>MASTIDKIIIKITPDNKLKMKIKVGKQSRELIMQLLSTSNTRQVPCLFSKIFLIRYGTRTHIFLLKLASLAYRLQNMGRYIVYITNDLSDLSA</sequence>
<dbReference type="Gramene" id="EOY07039">
    <property type="protein sequence ID" value="EOY07039"/>
    <property type="gene ID" value="TCM_021575"/>
</dbReference>
<proteinExistence type="predicted"/>
<dbReference type="EMBL" id="CM001883">
    <property type="protein sequence ID" value="EOY07039.1"/>
    <property type="molecule type" value="Genomic_DNA"/>
</dbReference>